<feature type="transmembrane region" description="Helical" evidence="17">
    <location>
        <begin position="7"/>
        <end position="26"/>
    </location>
</feature>
<evidence type="ECO:0000256" key="7">
    <source>
        <dbReference type="ARBA" id="ARBA00022679"/>
    </source>
</evidence>
<protein>
    <recommendedName>
        <fullName evidence="5 15">CDP-diacylglycerol--glycerol-3-phosphate 3-phosphatidyltransferase</fullName>
        <ecNumber evidence="4 15">2.7.8.5</ecNumber>
    </recommendedName>
</protein>
<name>A0ABV7M164_9GAMM</name>
<evidence type="ECO:0000256" key="16">
    <source>
        <dbReference type="RuleBase" id="RU003750"/>
    </source>
</evidence>
<evidence type="ECO:0000256" key="15">
    <source>
        <dbReference type="NCBIfam" id="TIGR00560"/>
    </source>
</evidence>
<evidence type="ECO:0000256" key="2">
    <source>
        <dbReference type="ARBA" id="ARBA00005042"/>
    </source>
</evidence>
<keyword evidence="13" id="KW-1208">Phospholipid metabolism</keyword>
<evidence type="ECO:0000256" key="9">
    <source>
        <dbReference type="ARBA" id="ARBA00022989"/>
    </source>
</evidence>
<evidence type="ECO:0000256" key="5">
    <source>
        <dbReference type="ARBA" id="ARBA00014944"/>
    </source>
</evidence>
<gene>
    <name evidence="18" type="primary">pgsA</name>
    <name evidence="18" type="ORF">ACFOEI_11165</name>
</gene>
<dbReference type="Proteomes" id="UP001595640">
    <property type="component" value="Unassembled WGS sequence"/>
</dbReference>
<keyword evidence="9 17" id="KW-1133">Transmembrane helix</keyword>
<evidence type="ECO:0000256" key="6">
    <source>
        <dbReference type="ARBA" id="ARBA00022516"/>
    </source>
</evidence>
<proteinExistence type="inferred from homology"/>
<dbReference type="EC" id="2.7.8.5" evidence="4 15"/>
<dbReference type="PIRSF" id="PIRSF000847">
    <property type="entry name" value="Phos_ph_gly_syn"/>
    <property type="match status" value="1"/>
</dbReference>
<evidence type="ECO:0000256" key="13">
    <source>
        <dbReference type="ARBA" id="ARBA00023264"/>
    </source>
</evidence>
<keyword evidence="7 16" id="KW-0808">Transferase</keyword>
<feature type="transmembrane region" description="Helical" evidence="17">
    <location>
        <begin position="87"/>
        <end position="106"/>
    </location>
</feature>
<keyword evidence="8 17" id="KW-0812">Transmembrane</keyword>
<comment type="pathway">
    <text evidence="2">Phospholipid metabolism; phosphatidylglycerol biosynthesis; phosphatidylglycerol from CDP-diacylglycerol: step 1/2.</text>
</comment>
<evidence type="ECO:0000256" key="10">
    <source>
        <dbReference type="ARBA" id="ARBA00023098"/>
    </source>
</evidence>
<dbReference type="InterPro" id="IPR048254">
    <property type="entry name" value="CDP_ALCOHOL_P_TRANSF_CS"/>
</dbReference>
<evidence type="ECO:0000256" key="17">
    <source>
        <dbReference type="SAM" id="Phobius"/>
    </source>
</evidence>
<dbReference type="PANTHER" id="PTHR14269:SF62">
    <property type="entry name" value="CDP-DIACYLGLYCEROL--GLYCEROL-3-PHOSPHATE 3-PHOSPHATIDYLTRANSFERASE 1, CHLOROPLASTIC"/>
    <property type="match status" value="1"/>
</dbReference>
<evidence type="ECO:0000256" key="3">
    <source>
        <dbReference type="ARBA" id="ARBA00010441"/>
    </source>
</evidence>
<comment type="similarity">
    <text evidence="3 16">Belongs to the CDP-alcohol phosphatidyltransferase class-I family.</text>
</comment>
<feature type="transmembrane region" description="Helical" evidence="17">
    <location>
        <begin position="147"/>
        <end position="171"/>
    </location>
</feature>
<dbReference type="EMBL" id="JBHRUH010000015">
    <property type="protein sequence ID" value="MFC3292626.1"/>
    <property type="molecule type" value="Genomic_DNA"/>
</dbReference>
<keyword evidence="10" id="KW-0443">Lipid metabolism</keyword>
<keyword evidence="19" id="KW-1185">Reference proteome</keyword>
<keyword evidence="6" id="KW-0444">Lipid biosynthesis</keyword>
<organism evidence="18 19">
    <name type="scientific">Modicisalibacter luteus</name>
    <dbReference type="NCBI Taxonomy" id="453962"/>
    <lineage>
        <taxon>Bacteria</taxon>
        <taxon>Pseudomonadati</taxon>
        <taxon>Pseudomonadota</taxon>
        <taxon>Gammaproteobacteria</taxon>
        <taxon>Oceanospirillales</taxon>
        <taxon>Halomonadaceae</taxon>
        <taxon>Modicisalibacter</taxon>
    </lineage>
</organism>
<dbReference type="InterPro" id="IPR043130">
    <property type="entry name" value="CDP-OH_PTrfase_TM_dom"/>
</dbReference>
<evidence type="ECO:0000313" key="18">
    <source>
        <dbReference type="EMBL" id="MFC3292626.1"/>
    </source>
</evidence>
<reference evidence="19" key="1">
    <citation type="journal article" date="2019" name="Int. J. Syst. Evol. Microbiol.">
        <title>The Global Catalogue of Microorganisms (GCM) 10K type strain sequencing project: providing services to taxonomists for standard genome sequencing and annotation.</title>
        <authorList>
            <consortium name="The Broad Institute Genomics Platform"/>
            <consortium name="The Broad Institute Genome Sequencing Center for Infectious Disease"/>
            <person name="Wu L."/>
            <person name="Ma J."/>
        </authorList>
    </citation>
    <scope>NUCLEOTIDE SEQUENCE [LARGE SCALE GENOMIC DNA]</scope>
    <source>
        <strain evidence="19">KCTC 12847</strain>
    </source>
</reference>
<dbReference type="PANTHER" id="PTHR14269">
    <property type="entry name" value="CDP-DIACYLGLYCEROL--GLYCEROL-3-PHOSPHATE 3-PHOSPHATIDYLTRANSFERASE-RELATED"/>
    <property type="match status" value="1"/>
</dbReference>
<evidence type="ECO:0000256" key="8">
    <source>
        <dbReference type="ARBA" id="ARBA00022692"/>
    </source>
</evidence>
<comment type="subcellular location">
    <subcellularLocation>
        <location evidence="1">Membrane</location>
        <topology evidence="1">Multi-pass membrane protein</topology>
    </subcellularLocation>
</comment>
<evidence type="ECO:0000256" key="1">
    <source>
        <dbReference type="ARBA" id="ARBA00004141"/>
    </source>
</evidence>
<dbReference type="InterPro" id="IPR004570">
    <property type="entry name" value="Phosphatidylglycerol_P_synth"/>
</dbReference>
<evidence type="ECO:0000256" key="14">
    <source>
        <dbReference type="ARBA" id="ARBA00048586"/>
    </source>
</evidence>
<dbReference type="RefSeq" id="WP_019018245.1">
    <property type="nucleotide sequence ID" value="NZ_BMXD01000002.1"/>
</dbReference>
<dbReference type="PROSITE" id="PS00379">
    <property type="entry name" value="CDP_ALCOHOL_P_TRANSF"/>
    <property type="match status" value="1"/>
</dbReference>
<sequence length="182" mass="20315">MNIPNLLTLARIVFIPLLVLLFYLPYAWSLPLTAVLFGLAAVTDWLDGYLARRWDQSTPFGAFLDPVADKVMVAVALALLIERYESIWLTLPALVIIGREIVISALREWMAEMGKRGSVAVSWIGKVKTTLQMVALLLLLGSIPDSLIANIGVYTLYAAAILTLWSMYQYLRAAWPELSRSM</sequence>
<evidence type="ECO:0000256" key="12">
    <source>
        <dbReference type="ARBA" id="ARBA00023209"/>
    </source>
</evidence>
<accession>A0ABV7M164</accession>
<feature type="transmembrane region" description="Helical" evidence="17">
    <location>
        <begin position="118"/>
        <end position="141"/>
    </location>
</feature>
<dbReference type="Pfam" id="PF01066">
    <property type="entry name" value="CDP-OH_P_transf"/>
    <property type="match status" value="1"/>
</dbReference>
<keyword evidence="11 17" id="KW-0472">Membrane</keyword>
<comment type="caution">
    <text evidence="18">The sequence shown here is derived from an EMBL/GenBank/DDBJ whole genome shotgun (WGS) entry which is preliminary data.</text>
</comment>
<keyword evidence="12" id="KW-0594">Phospholipid biosynthesis</keyword>
<dbReference type="InterPro" id="IPR000462">
    <property type="entry name" value="CDP-OH_P_trans"/>
</dbReference>
<dbReference type="Gene3D" id="1.20.120.1760">
    <property type="match status" value="1"/>
</dbReference>
<evidence type="ECO:0000313" key="19">
    <source>
        <dbReference type="Proteomes" id="UP001595640"/>
    </source>
</evidence>
<comment type="catalytic activity">
    <reaction evidence="14">
        <text>a CDP-1,2-diacyl-sn-glycerol + sn-glycerol 3-phosphate = a 1,2-diacyl-sn-glycero-3-phospho-(1'-sn-glycero-3'-phosphate) + CMP + H(+)</text>
        <dbReference type="Rhea" id="RHEA:12593"/>
        <dbReference type="ChEBI" id="CHEBI:15378"/>
        <dbReference type="ChEBI" id="CHEBI:57597"/>
        <dbReference type="ChEBI" id="CHEBI:58332"/>
        <dbReference type="ChEBI" id="CHEBI:60110"/>
        <dbReference type="ChEBI" id="CHEBI:60377"/>
        <dbReference type="EC" id="2.7.8.5"/>
    </reaction>
</comment>
<dbReference type="NCBIfam" id="TIGR00560">
    <property type="entry name" value="pgsA"/>
    <property type="match status" value="1"/>
</dbReference>
<evidence type="ECO:0000256" key="4">
    <source>
        <dbReference type="ARBA" id="ARBA00013170"/>
    </source>
</evidence>
<dbReference type="GO" id="GO:0008444">
    <property type="term" value="F:CDP-diacylglycerol-glycerol-3-phosphate 3-phosphatidyltransferase activity"/>
    <property type="evidence" value="ECO:0007669"/>
    <property type="project" value="UniProtKB-EC"/>
</dbReference>
<evidence type="ECO:0000256" key="11">
    <source>
        <dbReference type="ARBA" id="ARBA00023136"/>
    </source>
</evidence>
<dbReference type="InterPro" id="IPR050324">
    <property type="entry name" value="CDP-alcohol_PTase-I"/>
</dbReference>